<keyword evidence="1" id="KW-0540">Nuclease</keyword>
<gene>
    <name evidence="19" type="primary">addA</name>
    <name evidence="19" type="ORF">CHR90_15890</name>
</gene>
<feature type="binding site" evidence="15">
    <location>
        <begin position="33"/>
        <end position="40"/>
    </location>
    <ligand>
        <name>ATP</name>
        <dbReference type="ChEBI" id="CHEBI:30616"/>
    </ligand>
</feature>
<dbReference type="InterPro" id="IPR011604">
    <property type="entry name" value="PDDEXK-like_dom_sf"/>
</dbReference>
<feature type="region of interest" description="Disordered" evidence="16">
    <location>
        <begin position="958"/>
        <end position="1001"/>
    </location>
</feature>
<evidence type="ECO:0000256" key="7">
    <source>
        <dbReference type="ARBA" id="ARBA00022840"/>
    </source>
</evidence>
<evidence type="ECO:0000256" key="15">
    <source>
        <dbReference type="PROSITE-ProRule" id="PRU00560"/>
    </source>
</evidence>
<evidence type="ECO:0000256" key="4">
    <source>
        <dbReference type="ARBA" id="ARBA00022801"/>
    </source>
</evidence>
<name>A0A255XKA8_9PROT</name>
<comment type="caution">
    <text evidence="19">The sequence shown here is derived from an EMBL/GenBank/DDBJ whole genome shotgun (WGS) entry which is preliminary data.</text>
</comment>
<keyword evidence="5 15" id="KW-0347">Helicase</keyword>
<proteinExistence type="predicted"/>
<dbReference type="PROSITE" id="PS51198">
    <property type="entry name" value="UVRD_HELICASE_ATP_BIND"/>
    <property type="match status" value="1"/>
</dbReference>
<evidence type="ECO:0000259" key="18">
    <source>
        <dbReference type="PROSITE" id="PS51217"/>
    </source>
</evidence>
<dbReference type="InterPro" id="IPR011335">
    <property type="entry name" value="Restrct_endonuc-II-like"/>
</dbReference>
<evidence type="ECO:0000256" key="13">
    <source>
        <dbReference type="ARBA" id="ARBA00034923"/>
    </source>
</evidence>
<keyword evidence="8" id="KW-0238">DNA-binding</keyword>
<dbReference type="OrthoDB" id="9810135at2"/>
<keyword evidence="10" id="KW-0413">Isomerase</keyword>
<dbReference type="GO" id="GO:0033202">
    <property type="term" value="C:DNA helicase complex"/>
    <property type="evidence" value="ECO:0007669"/>
    <property type="project" value="TreeGrafter"/>
</dbReference>
<evidence type="ECO:0000259" key="17">
    <source>
        <dbReference type="PROSITE" id="PS51198"/>
    </source>
</evidence>
<keyword evidence="2 15" id="KW-0547">Nucleotide-binding</keyword>
<keyword evidence="6" id="KW-0269">Exonuclease</keyword>
<keyword evidence="20" id="KW-1185">Reference proteome</keyword>
<dbReference type="GO" id="GO:0005829">
    <property type="term" value="C:cytosol"/>
    <property type="evidence" value="ECO:0007669"/>
    <property type="project" value="TreeGrafter"/>
</dbReference>
<dbReference type="InterPro" id="IPR014016">
    <property type="entry name" value="UvrD-like_ATP-bd"/>
</dbReference>
<dbReference type="EC" id="5.6.2.4" evidence="12"/>
<dbReference type="EMBL" id="NOXS01000034">
    <property type="protein sequence ID" value="OYQ17433.1"/>
    <property type="molecule type" value="Genomic_DNA"/>
</dbReference>
<feature type="domain" description="UvrD-like helicase ATP-binding" evidence="17">
    <location>
        <begin position="12"/>
        <end position="497"/>
    </location>
</feature>
<dbReference type="SUPFAM" id="SSF52540">
    <property type="entry name" value="P-loop containing nucleoside triphosphate hydrolases"/>
    <property type="match status" value="1"/>
</dbReference>
<dbReference type="Gene3D" id="3.40.50.300">
    <property type="entry name" value="P-loop containing nucleotide triphosphate hydrolases"/>
    <property type="match status" value="4"/>
</dbReference>
<dbReference type="PANTHER" id="PTHR11070:SF2">
    <property type="entry name" value="ATP-DEPENDENT DNA HELICASE SRS2"/>
    <property type="match status" value="1"/>
</dbReference>
<keyword evidence="9" id="KW-0234">DNA repair</keyword>
<evidence type="ECO:0000313" key="20">
    <source>
        <dbReference type="Proteomes" id="UP000216361"/>
    </source>
</evidence>
<dbReference type="PROSITE" id="PS51217">
    <property type="entry name" value="UVRD_HELICASE_CTER"/>
    <property type="match status" value="1"/>
</dbReference>
<sequence>MSALDQNRQAVIDAATARQTAATVPDRSVWVAASAGTGKTSVLTRRVLRLLLAGTAPHRILCITYTKAAAAEMEKRLMEDLGKWASQPLPDLIAALTKLAGGTPPQDVELRRARQLFGLVLESPGGLKILTIHSFCQSVLARFPLEAGLPPHFQAMDEASAEELLLDAREQVLAEARGGAGLADLGAALQIVADRLNEDSFHQLLKTLVAERGHWMRRLAATDGIDPLIAALAARLEVDPSASPAALWQAAFNATVAQADQLRTAARALGQGTGKTDKASAETLLAFAAEPSPLGFEVYRSVFLTDKGTIRKSLCTKSVQAAAPDVADWLGTEAERLLRVQDAVRRAEIFTGTAALIRLGAAILAAYSAMKRQRAWLDYDDLILHTVQLLARDGGVSWVLFKLDGGLDHILIDEAQDTNPDQWQIVRLLAQEFFAGQSRAEGIRTLFVVGDAKQSIYSFQGADPRAFQTMRQAFTDLLAQVERRLWVESLDHSFRSTSVVLETVDRVFTAPEAAAGVVEAGAPLRHEVSRLGEAGLVELWPVLPKRAPEDPAGGDWKLPLRREGASNPPALVARVIARRIRAWLDHGEELTAKGRPVRAGDILILVRRRGAFVGELVRALKQEAVPVAGADRLRLTAHLAVMDLLALGRFLLLPADDLSLACLLKSPLIGLTEEALFHAAQGREGQSLWHALRARAADLPALKAAEDRLNRWRAKVDFARPYEFYAEILGREGGRKALLERLGAEAADPIDEFLNQALAFERIHTPSLQGFIHWLDLSDQEIKRDSDTAGRNEVRIMTVHGAKGLQAPIVFLPDCASAPKSRRTLFWPEESDWGPVWSPRKADDDPVTAALRDAQADQEAAEYRRLLYVALTRAEDRLYVTGWLGAREEEAKDGTWYALIQSVLDPMAARGEAETLDLDFTADGAPEWAGKGVRLATPQQVPPQDKAPAVAAVAEGGAPPAWLFAPPPEEPTPSRPLTPSRLAEEPPARSPLAGQKAELPADGARAAGLKRGRLVHRLLQMLPDLPQARWAASAVAYLARAVHGVTPEDQDSLWREAESVLRHPDLAPLFGAEARAEVPLVGRVGDVIVSGQVDRLWVGPDAVLVADFKTNRPPPRLEVGVSKAYRQQMALYRAVLRQLYPDKPVRCWLIWTDGARLMPLSDALLDDPELLTVTRSADFDEQR</sequence>
<protein>
    <recommendedName>
        <fullName evidence="12">DNA 3'-5' helicase</fullName>
        <ecNumber evidence="12">5.6.2.4</ecNumber>
    </recommendedName>
    <alternativeName>
        <fullName evidence="13">DNA 3'-5' helicase II</fullName>
    </alternativeName>
</protein>
<comment type="catalytic activity">
    <reaction evidence="14">
        <text>ATP + H2O = ADP + phosphate + H(+)</text>
        <dbReference type="Rhea" id="RHEA:13065"/>
        <dbReference type="ChEBI" id="CHEBI:15377"/>
        <dbReference type="ChEBI" id="CHEBI:15378"/>
        <dbReference type="ChEBI" id="CHEBI:30616"/>
        <dbReference type="ChEBI" id="CHEBI:43474"/>
        <dbReference type="ChEBI" id="CHEBI:456216"/>
        <dbReference type="EC" id="5.6.2.4"/>
    </reaction>
</comment>
<dbReference type="InterPro" id="IPR038726">
    <property type="entry name" value="PDDEXK_AddAB-type"/>
</dbReference>
<dbReference type="AlphaFoldDB" id="A0A255XKA8"/>
<evidence type="ECO:0000313" key="19">
    <source>
        <dbReference type="EMBL" id="OYQ17433.1"/>
    </source>
</evidence>
<feature type="compositionally biased region" description="Pro residues" evidence="16">
    <location>
        <begin position="965"/>
        <end position="976"/>
    </location>
</feature>
<dbReference type="GO" id="GO:0043138">
    <property type="term" value="F:3'-5' DNA helicase activity"/>
    <property type="evidence" value="ECO:0007669"/>
    <property type="project" value="UniProtKB-EC"/>
</dbReference>
<evidence type="ECO:0000256" key="6">
    <source>
        <dbReference type="ARBA" id="ARBA00022839"/>
    </source>
</evidence>
<evidence type="ECO:0000256" key="11">
    <source>
        <dbReference type="ARBA" id="ARBA00034617"/>
    </source>
</evidence>
<reference evidence="19 20" key="1">
    <citation type="submission" date="2017-07" db="EMBL/GenBank/DDBJ databases">
        <title>Elstera cyanobacteriorum sp. nov., a novel bacterium isolated from cyanobacterial aggregates in a eutrophic lake.</title>
        <authorList>
            <person name="Cai H."/>
        </authorList>
    </citation>
    <scope>NUCLEOTIDE SEQUENCE [LARGE SCALE GENOMIC DNA]</scope>
    <source>
        <strain evidence="19 20">TH019</strain>
    </source>
</reference>
<dbReference type="Pfam" id="PF00580">
    <property type="entry name" value="UvrD-helicase"/>
    <property type="match status" value="1"/>
</dbReference>
<dbReference type="InterPro" id="IPR014017">
    <property type="entry name" value="DNA_helicase_UvrD-like_C"/>
</dbReference>
<dbReference type="SUPFAM" id="SSF52980">
    <property type="entry name" value="Restriction endonuclease-like"/>
    <property type="match status" value="1"/>
</dbReference>
<evidence type="ECO:0000256" key="3">
    <source>
        <dbReference type="ARBA" id="ARBA00022763"/>
    </source>
</evidence>
<evidence type="ECO:0000256" key="14">
    <source>
        <dbReference type="ARBA" id="ARBA00048988"/>
    </source>
</evidence>
<evidence type="ECO:0000256" key="10">
    <source>
        <dbReference type="ARBA" id="ARBA00023235"/>
    </source>
</evidence>
<dbReference type="InterPro" id="IPR000212">
    <property type="entry name" value="DNA_helicase_UvrD/REP"/>
</dbReference>
<evidence type="ECO:0000256" key="5">
    <source>
        <dbReference type="ARBA" id="ARBA00022806"/>
    </source>
</evidence>
<keyword evidence="4 15" id="KW-0378">Hydrolase</keyword>
<dbReference type="InterPro" id="IPR027417">
    <property type="entry name" value="P-loop_NTPase"/>
</dbReference>
<evidence type="ECO:0000256" key="16">
    <source>
        <dbReference type="SAM" id="MobiDB-lite"/>
    </source>
</evidence>
<dbReference type="Gene3D" id="1.10.486.10">
    <property type="entry name" value="PCRA, domain 4"/>
    <property type="match status" value="1"/>
</dbReference>
<organism evidence="19 20">
    <name type="scientific">Elstera cyanobacteriorum</name>
    <dbReference type="NCBI Taxonomy" id="2022747"/>
    <lineage>
        <taxon>Bacteria</taxon>
        <taxon>Pseudomonadati</taxon>
        <taxon>Pseudomonadota</taxon>
        <taxon>Alphaproteobacteria</taxon>
        <taxon>Rhodospirillales</taxon>
        <taxon>Rhodospirillaceae</taxon>
        <taxon>Elstera</taxon>
    </lineage>
</organism>
<accession>A0A255XKA8</accession>
<keyword evidence="7 15" id="KW-0067">ATP-binding</keyword>
<dbReference type="Pfam" id="PF12705">
    <property type="entry name" value="PDDEXK_1"/>
    <property type="match status" value="1"/>
</dbReference>
<dbReference type="GO" id="GO:0000725">
    <property type="term" value="P:recombinational repair"/>
    <property type="evidence" value="ECO:0007669"/>
    <property type="project" value="TreeGrafter"/>
</dbReference>
<evidence type="ECO:0000256" key="1">
    <source>
        <dbReference type="ARBA" id="ARBA00022722"/>
    </source>
</evidence>
<evidence type="ECO:0000256" key="2">
    <source>
        <dbReference type="ARBA" id="ARBA00022741"/>
    </source>
</evidence>
<evidence type="ECO:0000256" key="12">
    <source>
        <dbReference type="ARBA" id="ARBA00034808"/>
    </source>
</evidence>
<dbReference type="InterPro" id="IPR014151">
    <property type="entry name" value="DNA_helicase_AddA"/>
</dbReference>
<dbReference type="GO" id="GO:0005524">
    <property type="term" value="F:ATP binding"/>
    <property type="evidence" value="ECO:0007669"/>
    <property type="project" value="UniProtKB-UniRule"/>
</dbReference>
<dbReference type="PANTHER" id="PTHR11070">
    <property type="entry name" value="UVRD / RECB / PCRA DNA HELICASE FAMILY MEMBER"/>
    <property type="match status" value="1"/>
</dbReference>
<comment type="catalytic activity">
    <reaction evidence="11">
        <text>Couples ATP hydrolysis with the unwinding of duplex DNA by translocating in the 3'-5' direction.</text>
        <dbReference type="EC" id="5.6.2.4"/>
    </reaction>
</comment>
<dbReference type="GO" id="GO:0003677">
    <property type="term" value="F:DNA binding"/>
    <property type="evidence" value="ECO:0007669"/>
    <property type="project" value="UniProtKB-KW"/>
</dbReference>
<dbReference type="Pfam" id="PF13361">
    <property type="entry name" value="UvrD_C"/>
    <property type="match status" value="1"/>
</dbReference>
<evidence type="ECO:0000256" key="8">
    <source>
        <dbReference type="ARBA" id="ARBA00023125"/>
    </source>
</evidence>
<evidence type="ECO:0000256" key="9">
    <source>
        <dbReference type="ARBA" id="ARBA00023204"/>
    </source>
</evidence>
<dbReference type="GO" id="GO:0004527">
    <property type="term" value="F:exonuclease activity"/>
    <property type="evidence" value="ECO:0007669"/>
    <property type="project" value="UniProtKB-KW"/>
</dbReference>
<dbReference type="RefSeq" id="WP_094410091.1">
    <property type="nucleotide sequence ID" value="NZ_BMJZ01000005.1"/>
</dbReference>
<dbReference type="NCBIfam" id="TIGR02784">
    <property type="entry name" value="addA_alphas"/>
    <property type="match status" value="1"/>
</dbReference>
<dbReference type="Gene3D" id="3.90.320.10">
    <property type="match status" value="1"/>
</dbReference>
<dbReference type="Proteomes" id="UP000216361">
    <property type="component" value="Unassembled WGS sequence"/>
</dbReference>
<keyword evidence="3" id="KW-0227">DNA damage</keyword>
<feature type="domain" description="UvrD-like helicase C-terminal" evidence="18">
    <location>
        <begin position="526"/>
        <end position="804"/>
    </location>
</feature>